<dbReference type="Proteomes" id="UP000255082">
    <property type="component" value="Unassembled WGS sequence"/>
</dbReference>
<evidence type="ECO:0000313" key="2">
    <source>
        <dbReference type="Proteomes" id="UP000255082"/>
    </source>
</evidence>
<sequence>MGRQTDDGRHEGHVAHIFADGMSGGGWGGGRPIATTAADGTRLDNWEYRRGADVVAWQVICTDNSTYRYPECWRGPVWSRVATEAEHDPAQYRIYCGDERAMLPEDVEDLLMEDWDRHVAPIQGCYAIEVAAEAVAQAQEELTNAVRAAREQGASWEAIGRAAGMTRQSAHERWAKLIPAGS</sequence>
<dbReference type="AlphaFoldDB" id="A0A379X5X4"/>
<gene>
    <name evidence="1" type="ORF">NCTC13184_07328</name>
</gene>
<proteinExistence type="predicted"/>
<dbReference type="RefSeq" id="WP_128145833.1">
    <property type="nucleotide sequence ID" value="NZ_JAJFOE010000004.1"/>
</dbReference>
<organism evidence="1 2">
    <name type="scientific">Nocardia africana</name>
    <dbReference type="NCBI Taxonomy" id="134964"/>
    <lineage>
        <taxon>Bacteria</taxon>
        <taxon>Bacillati</taxon>
        <taxon>Actinomycetota</taxon>
        <taxon>Actinomycetes</taxon>
        <taxon>Mycobacteriales</taxon>
        <taxon>Nocardiaceae</taxon>
        <taxon>Nocardia</taxon>
    </lineage>
</organism>
<reference evidence="1 2" key="1">
    <citation type="submission" date="2018-06" db="EMBL/GenBank/DDBJ databases">
        <authorList>
            <consortium name="Pathogen Informatics"/>
            <person name="Doyle S."/>
        </authorList>
    </citation>
    <scope>NUCLEOTIDE SEQUENCE [LARGE SCALE GENOMIC DNA]</scope>
    <source>
        <strain evidence="1 2">NCTC13184</strain>
    </source>
</reference>
<accession>A0A379X5X4</accession>
<evidence type="ECO:0000313" key="1">
    <source>
        <dbReference type="EMBL" id="SUH71911.1"/>
    </source>
</evidence>
<dbReference type="OrthoDB" id="9812570at2"/>
<protein>
    <submittedName>
        <fullName evidence="1">Uncharacterized protein</fullName>
    </submittedName>
</protein>
<dbReference type="EMBL" id="UGRU01000002">
    <property type="protein sequence ID" value="SUH71911.1"/>
    <property type="molecule type" value="Genomic_DNA"/>
</dbReference>
<name>A0A379X5X4_9NOCA</name>